<feature type="compositionally biased region" description="Low complexity" evidence="1">
    <location>
        <begin position="741"/>
        <end position="751"/>
    </location>
</feature>
<gene>
    <name evidence="2" type="ORF">B0H15DRAFT_970396</name>
</gene>
<feature type="compositionally biased region" description="Polar residues" evidence="1">
    <location>
        <begin position="274"/>
        <end position="290"/>
    </location>
</feature>
<evidence type="ECO:0000313" key="2">
    <source>
        <dbReference type="EMBL" id="KAJ7068919.1"/>
    </source>
</evidence>
<feature type="compositionally biased region" description="Basic residues" evidence="1">
    <location>
        <begin position="722"/>
        <end position="740"/>
    </location>
</feature>
<feature type="region of interest" description="Disordered" evidence="1">
    <location>
        <begin position="709"/>
        <end position="796"/>
    </location>
</feature>
<accession>A0AAD6TNM2</accession>
<proteinExistence type="predicted"/>
<comment type="caution">
    <text evidence="2">The sequence shown here is derived from an EMBL/GenBank/DDBJ whole genome shotgun (WGS) entry which is preliminary data.</text>
</comment>
<organism evidence="2 3">
    <name type="scientific">Mycena belliarum</name>
    <dbReference type="NCBI Taxonomy" id="1033014"/>
    <lineage>
        <taxon>Eukaryota</taxon>
        <taxon>Fungi</taxon>
        <taxon>Dikarya</taxon>
        <taxon>Basidiomycota</taxon>
        <taxon>Agaricomycotina</taxon>
        <taxon>Agaricomycetes</taxon>
        <taxon>Agaricomycetidae</taxon>
        <taxon>Agaricales</taxon>
        <taxon>Marasmiineae</taxon>
        <taxon>Mycenaceae</taxon>
        <taxon>Mycena</taxon>
    </lineage>
</organism>
<dbReference type="AlphaFoldDB" id="A0AAD6TNM2"/>
<feature type="compositionally biased region" description="Basic and acidic residues" evidence="1">
    <location>
        <begin position="924"/>
        <end position="934"/>
    </location>
</feature>
<evidence type="ECO:0000313" key="3">
    <source>
        <dbReference type="Proteomes" id="UP001222325"/>
    </source>
</evidence>
<protein>
    <submittedName>
        <fullName evidence="2">Uncharacterized protein</fullName>
    </submittedName>
</protein>
<feature type="region of interest" description="Disordered" evidence="1">
    <location>
        <begin position="1"/>
        <end position="60"/>
    </location>
</feature>
<dbReference type="EMBL" id="JARJCN010000145">
    <property type="protein sequence ID" value="KAJ7068919.1"/>
    <property type="molecule type" value="Genomic_DNA"/>
</dbReference>
<sequence length="942" mass="100653">MALEPSRRLRMRRRTLPSLLALTPKPPQPLSRARAVGPPSCSSLATPRPRSLPPPTPPLLPPHPGPSCGICCAPAIPSPSTHTSHPHATTAAPRTSKHVLHAHRAAAIPARCSSRRSAYPCAPPAGDHVPANGATLRYHARRSSPLSTPVTTPCDARRVADPNFSPTPAAPAQPVCQTALSLLCAASRKRPGIPGASIRARTDSGERSALHSRSAPIASFWDGHTEHSSLSVALRRRRCHSHLLPAALPRCARKPRMLPRQRIRCAFRVRGSTAAKSTGVHGSSSRTSSHPLPVQPRPSRRQAHPDEAAIVKHWRCGTLRSLAAFVGASRRCSSVRAYVVPIRHDQPTHSARASRSRTRSAPTQMPTPTPTQAAPRDADDSRHPRPLLHQTRPTLSCPPPRLQCTRTSALHLGSHSSARIPPRSSSSPCTDVDTDANGAGRPRTHGCISLCVVRGSGSASYAACRCAPPHRCSQSSAPWSSIDARPPHHALRLSRCARAAFSQTRASASPEGRCIDLPARHLTSYTRGGGAPAYGRTAGGVALSVFLHPFTTHLRTLKRSSSTRHIANTAYDFPPTVPGLWSVCDEDLGAQAHDPKVIGPSHPNPSFGCLSLSSAQRSPLSRKPPEARSMELYSSGVGSMCSRPTRTYAPPFGAKPTVPSLRTVYRTIFDYATPHGDVTAPAVRVHSESRNSRNSVLPARPHAVTAVPPSHARLYPPTPRSAARHARRRQRTPCRMRRAARASAGRCARAAPGGDMAPVAPRPAPQSPHTGTAAPHLRQTRCPPPPPHPCSNHIVPGTRPRADFGAALSLLSDQLRKAAARVLCDVGALSMRAALARQRRHADALSSVALPAAFTAPLLVRLALTCLVRRLPRTLDPGAYEGHKSGNVTGLSATVLVPRTRGKRSANGRGETRFVSPALPPIPREQRMERRRGGLEPGASAT</sequence>
<feature type="compositionally biased region" description="Low complexity" evidence="1">
    <location>
        <begin position="359"/>
        <end position="375"/>
    </location>
</feature>
<feature type="region of interest" description="Disordered" evidence="1">
    <location>
        <begin position="608"/>
        <end position="627"/>
    </location>
</feature>
<feature type="region of interest" description="Disordered" evidence="1">
    <location>
        <begin position="343"/>
        <end position="400"/>
    </location>
</feature>
<feature type="region of interest" description="Disordered" evidence="1">
    <location>
        <begin position="414"/>
        <end position="437"/>
    </location>
</feature>
<feature type="region of interest" description="Disordered" evidence="1">
    <location>
        <begin position="274"/>
        <end position="305"/>
    </location>
</feature>
<reference evidence="2" key="1">
    <citation type="submission" date="2023-03" db="EMBL/GenBank/DDBJ databases">
        <title>Massive genome expansion in bonnet fungi (Mycena s.s.) driven by repeated elements and novel gene families across ecological guilds.</title>
        <authorList>
            <consortium name="Lawrence Berkeley National Laboratory"/>
            <person name="Harder C.B."/>
            <person name="Miyauchi S."/>
            <person name="Viragh M."/>
            <person name="Kuo A."/>
            <person name="Thoen E."/>
            <person name="Andreopoulos B."/>
            <person name="Lu D."/>
            <person name="Skrede I."/>
            <person name="Drula E."/>
            <person name="Henrissat B."/>
            <person name="Morin E."/>
            <person name="Kohler A."/>
            <person name="Barry K."/>
            <person name="LaButti K."/>
            <person name="Morin E."/>
            <person name="Salamov A."/>
            <person name="Lipzen A."/>
            <person name="Mereny Z."/>
            <person name="Hegedus B."/>
            <person name="Baldrian P."/>
            <person name="Stursova M."/>
            <person name="Weitz H."/>
            <person name="Taylor A."/>
            <person name="Grigoriev I.V."/>
            <person name="Nagy L.G."/>
            <person name="Martin F."/>
            <person name="Kauserud H."/>
        </authorList>
    </citation>
    <scope>NUCLEOTIDE SEQUENCE</scope>
    <source>
        <strain evidence="2">CBHHK173m</strain>
    </source>
</reference>
<keyword evidence="3" id="KW-1185">Reference proteome</keyword>
<dbReference type="Proteomes" id="UP001222325">
    <property type="component" value="Unassembled WGS sequence"/>
</dbReference>
<name>A0AAD6TNM2_9AGAR</name>
<evidence type="ECO:0000256" key="1">
    <source>
        <dbReference type="SAM" id="MobiDB-lite"/>
    </source>
</evidence>
<feature type="compositionally biased region" description="Low complexity" evidence="1">
    <location>
        <begin position="414"/>
        <end position="428"/>
    </location>
</feature>
<feature type="region of interest" description="Disordered" evidence="1">
    <location>
        <begin position="901"/>
        <end position="942"/>
    </location>
</feature>
<feature type="compositionally biased region" description="Pro residues" evidence="1">
    <location>
        <begin position="50"/>
        <end position="60"/>
    </location>
</feature>